<proteinExistence type="predicted"/>
<feature type="transmembrane region" description="Helical" evidence="6">
    <location>
        <begin position="130"/>
        <end position="147"/>
    </location>
</feature>
<dbReference type="AlphaFoldDB" id="A0A168EB16"/>
<evidence type="ECO:0000313" key="8">
    <source>
        <dbReference type="Proteomes" id="UP000076794"/>
    </source>
</evidence>
<feature type="transmembrane region" description="Helical" evidence="6">
    <location>
        <begin position="153"/>
        <end position="170"/>
    </location>
</feature>
<comment type="subcellular location">
    <subcellularLocation>
        <location evidence="1">Membrane</location>
        <topology evidence="1">Multi-pass membrane protein</topology>
    </subcellularLocation>
</comment>
<evidence type="ECO:0000313" key="7">
    <source>
        <dbReference type="EMBL" id="ANC29823.1"/>
    </source>
</evidence>
<feature type="compositionally biased region" description="Pro residues" evidence="5">
    <location>
        <begin position="24"/>
        <end position="50"/>
    </location>
</feature>
<keyword evidence="2 6" id="KW-0812">Transmembrane</keyword>
<evidence type="ECO:0000256" key="3">
    <source>
        <dbReference type="ARBA" id="ARBA00022989"/>
    </source>
</evidence>
<protein>
    <recommendedName>
        <fullName evidence="9">DUF4870 domain-containing protein</fullName>
    </recommendedName>
</protein>
<dbReference type="EMBL" id="CP014209">
    <property type="protein sequence ID" value="ANC29823.1"/>
    <property type="molecule type" value="Genomic_DNA"/>
</dbReference>
<evidence type="ECO:0000256" key="2">
    <source>
        <dbReference type="ARBA" id="ARBA00022692"/>
    </source>
</evidence>
<dbReference type="STRING" id="1300344.I598_0232"/>
<dbReference type="Proteomes" id="UP000076794">
    <property type="component" value="Chromosome"/>
</dbReference>
<dbReference type="KEGG" id="ido:I598_0232"/>
<keyword evidence="8" id="KW-1185">Reference proteome</keyword>
<reference evidence="7 8" key="1">
    <citation type="submission" date="2016-01" db="EMBL/GenBank/DDBJ databases">
        <title>Complete genome sequence of a soil Actinobacterium, Isoptericola dokdonensis DS-3.</title>
        <authorList>
            <person name="Kwon S.-K."/>
            <person name="Kim J.F."/>
        </authorList>
    </citation>
    <scope>NUCLEOTIDE SEQUENCE [LARGE SCALE GENOMIC DNA]</scope>
    <source>
        <strain evidence="7 8">DS-3</strain>
    </source>
</reference>
<evidence type="ECO:0008006" key="9">
    <source>
        <dbReference type="Google" id="ProtNLM"/>
    </source>
</evidence>
<dbReference type="RefSeq" id="WP_068200556.1">
    <property type="nucleotide sequence ID" value="NZ_CP014209.1"/>
</dbReference>
<evidence type="ECO:0000256" key="5">
    <source>
        <dbReference type="SAM" id="MobiDB-lite"/>
    </source>
</evidence>
<dbReference type="Pfam" id="PF09685">
    <property type="entry name" value="MamF_MmsF"/>
    <property type="match status" value="1"/>
</dbReference>
<feature type="region of interest" description="Disordered" evidence="5">
    <location>
        <begin position="1"/>
        <end position="80"/>
    </location>
</feature>
<keyword evidence="3 6" id="KW-1133">Transmembrane helix</keyword>
<evidence type="ECO:0000256" key="1">
    <source>
        <dbReference type="ARBA" id="ARBA00004141"/>
    </source>
</evidence>
<organism evidence="7 8">
    <name type="scientific">Isoptericola dokdonensis DS-3</name>
    <dbReference type="NCBI Taxonomy" id="1300344"/>
    <lineage>
        <taxon>Bacteria</taxon>
        <taxon>Bacillati</taxon>
        <taxon>Actinomycetota</taxon>
        <taxon>Actinomycetes</taxon>
        <taxon>Micrococcales</taxon>
        <taxon>Promicromonosporaceae</taxon>
        <taxon>Isoptericola</taxon>
    </lineage>
</organism>
<sequence>MSQQTPGTPEPEDPRPAGEQPDPYAQPAPGAQPDPYTQPAPGAQPDPYAQPGPQGYGQPQPPYGQQPGGQPPYGYGPATVSPSEERTWAIFAHLGGVFLSFLVPLIIWLVYRERSRYLDDQGKEALNFQITLAIGYVVSFVLMFVVIGFFTFFAVWVCSIVFAILAAVACSRQEWYRYPLTIRFIR</sequence>
<gene>
    <name evidence="7" type="ORF">I598_0232</name>
</gene>
<keyword evidence="4 6" id="KW-0472">Membrane</keyword>
<dbReference type="PATRIC" id="fig|1300344.3.peg.230"/>
<dbReference type="OrthoDB" id="9808930at2"/>
<feature type="transmembrane region" description="Helical" evidence="6">
    <location>
        <begin position="88"/>
        <end position="110"/>
    </location>
</feature>
<dbReference type="InterPro" id="IPR019109">
    <property type="entry name" value="MamF_MmsF"/>
</dbReference>
<name>A0A168EB16_9MICO</name>
<evidence type="ECO:0000256" key="4">
    <source>
        <dbReference type="ARBA" id="ARBA00023136"/>
    </source>
</evidence>
<accession>A0A168EB16</accession>
<evidence type="ECO:0000256" key="6">
    <source>
        <dbReference type="SAM" id="Phobius"/>
    </source>
</evidence>